<proteinExistence type="predicted"/>
<dbReference type="EMBL" id="CAUEEQ010067628">
    <property type="protein sequence ID" value="CAJ0965461.1"/>
    <property type="molecule type" value="Genomic_DNA"/>
</dbReference>
<evidence type="ECO:0000256" key="1">
    <source>
        <dbReference type="SAM" id="MobiDB-lite"/>
    </source>
</evidence>
<accession>A0ABN9MFA3</accession>
<reference evidence="2" key="1">
    <citation type="submission" date="2023-07" db="EMBL/GenBank/DDBJ databases">
        <authorList>
            <person name="Stuckert A."/>
        </authorList>
    </citation>
    <scope>NUCLEOTIDE SEQUENCE</scope>
</reference>
<comment type="caution">
    <text evidence="2">The sequence shown here is derived from an EMBL/GenBank/DDBJ whole genome shotgun (WGS) entry which is preliminary data.</text>
</comment>
<sequence>MRFNSAFLTQAWMDRRDVYSGSGDFLGQRRHRQQRRRGPAGANGKRDTDFFRVTRSQAFAKLRQDIEGHRLHFPPNLNALDFQALRALHGDKDIVIKPADKGGAIVVMNKLDYIKEVYRQLNINTVYLQLASDHTAMIRNLIGDTLISYVDRGVIDEKTRDYLTKVNSITLAIKRYQPLRTLNSKYFSIYWPTRYQDIFLSCIQLPWNFKYYLKLKKKLEHPPGRPIVTSMESILSPLAIFLEKILTPIIHKLPSFLLDTGDFLHELRKFESVPGDSMLVSLDVKDLYTSISYSRGISSVRHLLINSQKNPDIIDLCLHLLKLVLTKNIFMFED</sequence>
<name>A0ABN9MFA3_9NEOB</name>
<keyword evidence="3" id="KW-1185">Reference proteome</keyword>
<feature type="region of interest" description="Disordered" evidence="1">
    <location>
        <begin position="23"/>
        <end position="47"/>
    </location>
</feature>
<dbReference type="Proteomes" id="UP001176940">
    <property type="component" value="Unassembled WGS sequence"/>
</dbReference>
<feature type="compositionally biased region" description="Basic residues" evidence="1">
    <location>
        <begin position="28"/>
        <end position="38"/>
    </location>
</feature>
<evidence type="ECO:0008006" key="4">
    <source>
        <dbReference type="Google" id="ProtNLM"/>
    </source>
</evidence>
<organism evidence="2 3">
    <name type="scientific">Ranitomeya imitator</name>
    <name type="common">mimic poison frog</name>
    <dbReference type="NCBI Taxonomy" id="111125"/>
    <lineage>
        <taxon>Eukaryota</taxon>
        <taxon>Metazoa</taxon>
        <taxon>Chordata</taxon>
        <taxon>Craniata</taxon>
        <taxon>Vertebrata</taxon>
        <taxon>Euteleostomi</taxon>
        <taxon>Amphibia</taxon>
        <taxon>Batrachia</taxon>
        <taxon>Anura</taxon>
        <taxon>Neobatrachia</taxon>
        <taxon>Hyloidea</taxon>
        <taxon>Dendrobatidae</taxon>
        <taxon>Dendrobatinae</taxon>
        <taxon>Ranitomeya</taxon>
    </lineage>
</organism>
<dbReference type="PANTHER" id="PTHR21301">
    <property type="entry name" value="REVERSE TRANSCRIPTASE"/>
    <property type="match status" value="1"/>
</dbReference>
<evidence type="ECO:0000313" key="2">
    <source>
        <dbReference type="EMBL" id="CAJ0965461.1"/>
    </source>
</evidence>
<dbReference type="PANTHER" id="PTHR21301:SF12">
    <property type="match status" value="1"/>
</dbReference>
<gene>
    <name evidence="2" type="ORF">RIMI_LOCUS20317569</name>
</gene>
<evidence type="ECO:0000313" key="3">
    <source>
        <dbReference type="Proteomes" id="UP001176940"/>
    </source>
</evidence>
<protein>
    <recommendedName>
        <fullName evidence="4">Reverse transcriptase domain-containing protein</fullName>
    </recommendedName>
</protein>